<evidence type="ECO:0000259" key="8">
    <source>
        <dbReference type="PROSITE" id="PS50109"/>
    </source>
</evidence>
<dbReference type="PANTHER" id="PTHR43304">
    <property type="entry name" value="PHYTOCHROME-LIKE PROTEIN CPH1"/>
    <property type="match status" value="1"/>
</dbReference>
<accession>A0A7C4PY12</accession>
<keyword evidence="3 7" id="KW-0597">Phosphoprotein</keyword>
<evidence type="ECO:0000256" key="5">
    <source>
        <dbReference type="ARBA" id="ARBA00022777"/>
    </source>
</evidence>
<dbReference type="PRINTS" id="PR00344">
    <property type="entry name" value="BCTRLSENSOR"/>
</dbReference>
<evidence type="ECO:0000256" key="1">
    <source>
        <dbReference type="ARBA" id="ARBA00000085"/>
    </source>
</evidence>
<feature type="domain" description="PAC" evidence="11">
    <location>
        <begin position="350"/>
        <end position="403"/>
    </location>
</feature>
<dbReference type="Pfam" id="PF00072">
    <property type="entry name" value="Response_reg"/>
    <property type="match status" value="1"/>
</dbReference>
<dbReference type="SMART" id="SM00086">
    <property type="entry name" value="PAC"/>
    <property type="match status" value="2"/>
</dbReference>
<dbReference type="SMART" id="SM00091">
    <property type="entry name" value="PAS"/>
    <property type="match status" value="2"/>
</dbReference>
<proteinExistence type="predicted"/>
<dbReference type="PROSITE" id="PS50112">
    <property type="entry name" value="PAS"/>
    <property type="match status" value="2"/>
</dbReference>
<dbReference type="InterPro" id="IPR000014">
    <property type="entry name" value="PAS"/>
</dbReference>
<dbReference type="Pfam" id="PF08447">
    <property type="entry name" value="PAS_3"/>
    <property type="match status" value="1"/>
</dbReference>
<dbReference type="Gene3D" id="3.30.565.10">
    <property type="entry name" value="Histidine kinase-like ATPase, C-terminal domain"/>
    <property type="match status" value="1"/>
</dbReference>
<dbReference type="InterPro" id="IPR003661">
    <property type="entry name" value="HisK_dim/P_dom"/>
</dbReference>
<evidence type="ECO:0000256" key="2">
    <source>
        <dbReference type="ARBA" id="ARBA00012438"/>
    </source>
</evidence>
<dbReference type="CDD" id="cd00156">
    <property type="entry name" value="REC"/>
    <property type="match status" value="1"/>
</dbReference>
<dbReference type="GO" id="GO:0006355">
    <property type="term" value="P:regulation of DNA-templated transcription"/>
    <property type="evidence" value="ECO:0007669"/>
    <property type="project" value="InterPro"/>
</dbReference>
<feature type="modified residue" description="4-aspartylphosphate" evidence="7">
    <location>
        <position position="63"/>
    </location>
</feature>
<comment type="caution">
    <text evidence="12">The sequence shown here is derived from an EMBL/GenBank/DDBJ whole genome shotgun (WGS) entry which is preliminary data.</text>
</comment>
<evidence type="ECO:0000256" key="6">
    <source>
        <dbReference type="ARBA" id="ARBA00023012"/>
    </source>
</evidence>
<dbReference type="InterPro" id="IPR000700">
    <property type="entry name" value="PAS-assoc_C"/>
</dbReference>
<dbReference type="InterPro" id="IPR003594">
    <property type="entry name" value="HATPase_dom"/>
</dbReference>
<dbReference type="InterPro" id="IPR013655">
    <property type="entry name" value="PAS_fold_3"/>
</dbReference>
<name>A0A7C4PY12_9CHLR</name>
<keyword evidence="5" id="KW-0418">Kinase</keyword>
<dbReference type="Gene3D" id="3.40.50.2300">
    <property type="match status" value="1"/>
</dbReference>
<dbReference type="InterPro" id="IPR036097">
    <property type="entry name" value="HisK_dim/P_sf"/>
</dbReference>
<dbReference type="Pfam" id="PF00512">
    <property type="entry name" value="HisKA"/>
    <property type="match status" value="1"/>
</dbReference>
<feature type="domain" description="Response regulatory" evidence="9">
    <location>
        <begin position="13"/>
        <end position="130"/>
    </location>
</feature>
<feature type="domain" description="PAS" evidence="10">
    <location>
        <begin position="146"/>
        <end position="191"/>
    </location>
</feature>
<dbReference type="SUPFAM" id="SSF55785">
    <property type="entry name" value="PYP-like sensor domain (PAS domain)"/>
    <property type="match status" value="2"/>
</dbReference>
<dbReference type="Gene3D" id="1.10.287.130">
    <property type="match status" value="1"/>
</dbReference>
<feature type="domain" description="Histidine kinase" evidence="8">
    <location>
        <begin position="423"/>
        <end position="633"/>
    </location>
</feature>
<dbReference type="CDD" id="cd00082">
    <property type="entry name" value="HisKA"/>
    <property type="match status" value="1"/>
</dbReference>
<evidence type="ECO:0000259" key="11">
    <source>
        <dbReference type="PROSITE" id="PS50113"/>
    </source>
</evidence>
<dbReference type="InterPro" id="IPR004358">
    <property type="entry name" value="Sig_transdc_His_kin-like_C"/>
</dbReference>
<reference evidence="12" key="1">
    <citation type="journal article" date="2020" name="mSystems">
        <title>Genome- and Community-Level Interaction Insights into Carbon Utilization and Element Cycling Functions of Hydrothermarchaeota in Hydrothermal Sediment.</title>
        <authorList>
            <person name="Zhou Z."/>
            <person name="Liu Y."/>
            <person name="Xu W."/>
            <person name="Pan J."/>
            <person name="Luo Z.H."/>
            <person name="Li M."/>
        </authorList>
    </citation>
    <scope>NUCLEOTIDE SEQUENCE [LARGE SCALE GENOMIC DNA]</scope>
    <source>
        <strain evidence="12">SpSt-556</strain>
    </source>
</reference>
<dbReference type="PROSITE" id="PS50110">
    <property type="entry name" value="RESPONSE_REGULATORY"/>
    <property type="match status" value="1"/>
</dbReference>
<dbReference type="AlphaFoldDB" id="A0A7C4PY12"/>
<dbReference type="SMART" id="SM00388">
    <property type="entry name" value="HisKA"/>
    <property type="match status" value="1"/>
</dbReference>
<dbReference type="InterPro" id="IPR052162">
    <property type="entry name" value="Sensor_kinase/Photoreceptor"/>
</dbReference>
<protein>
    <recommendedName>
        <fullName evidence="2">histidine kinase</fullName>
        <ecNumber evidence="2">2.7.13.3</ecNumber>
    </recommendedName>
</protein>
<dbReference type="InterPro" id="IPR011006">
    <property type="entry name" value="CheY-like_superfamily"/>
</dbReference>
<dbReference type="SUPFAM" id="SSF47384">
    <property type="entry name" value="Homodimeric domain of signal transducing histidine kinase"/>
    <property type="match status" value="1"/>
</dbReference>
<dbReference type="CDD" id="cd00130">
    <property type="entry name" value="PAS"/>
    <property type="match status" value="2"/>
</dbReference>
<dbReference type="Pfam" id="PF00989">
    <property type="entry name" value="PAS"/>
    <property type="match status" value="1"/>
</dbReference>
<gene>
    <name evidence="12" type="ORF">ENT17_09120</name>
</gene>
<evidence type="ECO:0000256" key="7">
    <source>
        <dbReference type="PROSITE-ProRule" id="PRU00169"/>
    </source>
</evidence>
<evidence type="ECO:0000259" key="10">
    <source>
        <dbReference type="PROSITE" id="PS50112"/>
    </source>
</evidence>
<organism evidence="12">
    <name type="scientific">Bellilinea caldifistulae</name>
    <dbReference type="NCBI Taxonomy" id="360411"/>
    <lineage>
        <taxon>Bacteria</taxon>
        <taxon>Bacillati</taxon>
        <taxon>Chloroflexota</taxon>
        <taxon>Anaerolineae</taxon>
        <taxon>Anaerolineales</taxon>
        <taxon>Anaerolineaceae</taxon>
        <taxon>Bellilinea</taxon>
    </lineage>
</organism>
<dbReference type="EC" id="2.7.13.3" evidence="2"/>
<dbReference type="SMART" id="SM00387">
    <property type="entry name" value="HATPase_c"/>
    <property type="match status" value="1"/>
</dbReference>
<evidence type="ECO:0000259" key="9">
    <source>
        <dbReference type="PROSITE" id="PS50110"/>
    </source>
</evidence>
<dbReference type="SMART" id="SM00448">
    <property type="entry name" value="REC"/>
    <property type="match status" value="1"/>
</dbReference>
<dbReference type="InterPro" id="IPR001789">
    <property type="entry name" value="Sig_transdc_resp-reg_receiver"/>
</dbReference>
<comment type="catalytic activity">
    <reaction evidence="1">
        <text>ATP + protein L-histidine = ADP + protein N-phospho-L-histidine.</text>
        <dbReference type="EC" id="2.7.13.3"/>
    </reaction>
</comment>
<dbReference type="PROSITE" id="PS50109">
    <property type="entry name" value="HIS_KIN"/>
    <property type="match status" value="1"/>
</dbReference>
<dbReference type="Pfam" id="PF02518">
    <property type="entry name" value="HATPase_c"/>
    <property type="match status" value="1"/>
</dbReference>
<dbReference type="InterPro" id="IPR001610">
    <property type="entry name" value="PAC"/>
</dbReference>
<dbReference type="PANTHER" id="PTHR43304:SF1">
    <property type="entry name" value="PAC DOMAIN-CONTAINING PROTEIN"/>
    <property type="match status" value="1"/>
</dbReference>
<evidence type="ECO:0000256" key="3">
    <source>
        <dbReference type="ARBA" id="ARBA00022553"/>
    </source>
</evidence>
<keyword evidence="6" id="KW-0902">Two-component regulatory system</keyword>
<dbReference type="GO" id="GO:0000155">
    <property type="term" value="F:phosphorelay sensor kinase activity"/>
    <property type="evidence" value="ECO:0007669"/>
    <property type="project" value="InterPro"/>
</dbReference>
<sequence length="644" mass="73083">MERRSRMPHADKRVLILDDDGALGEMLRDFIAHTCQCEVIHLDHPDDLWGSLESSNFDVLFLDYKLPGSNGIEILERLYQNPCYRNLPVIMMTGEGSETIAARAIQAGAMDYLVKTELSFEMLPALIEKAIQRRAIQQAIHEAQRKVEYQAMLLNNARDAIISWDLNNIITYWNQAAERLFGYSAEYMLGKPVFEAYFSLFEQPQRRSAADENVTLLGERRFRHPQRGVIWVSSQISRLYGGEDGRQLIGTMDVVRDITLAKQEQESLAQSQHFIKRILETIPHIIYIINLRENQLRYISPKVKELLGYAIEEVEAAAFHKIVEKVHPEDRERVRLHYRNILKTPPTQALTIEYRLPDSADQWRWLRNVETIFSLDGVGNPVEIIGVCEDITARKEMEEKLSASQVYVTQTARMASIGQLAASVAHQISNPLTTIIADTQLLLRSLPPEDDHSESLKAILSAGWRMQEVIDLLMKFSQPSISSRQIVAINDTINKAILLAGSHLRSAQIDLHLNLSEPSPVILGFEQRLVDLWVNLLLAEHPSDPDQSPRNIWIESRSAEGDIQVTISDDGQPIFPEQMETLFEPQLIPRGVGRGNGIELSLCREIVRQHDGSIQVSSREGRTTFTICLPSGVDGNGREEDFNN</sequence>
<feature type="domain" description="PAS" evidence="10">
    <location>
        <begin position="271"/>
        <end position="345"/>
    </location>
</feature>
<dbReference type="Gene3D" id="3.30.450.20">
    <property type="entry name" value="PAS domain"/>
    <property type="match status" value="2"/>
</dbReference>
<dbReference type="InterPro" id="IPR013767">
    <property type="entry name" value="PAS_fold"/>
</dbReference>
<dbReference type="EMBL" id="DSXR01000092">
    <property type="protein sequence ID" value="HGS87765.1"/>
    <property type="molecule type" value="Genomic_DNA"/>
</dbReference>
<dbReference type="InterPro" id="IPR036890">
    <property type="entry name" value="HATPase_C_sf"/>
</dbReference>
<dbReference type="SUPFAM" id="SSF55874">
    <property type="entry name" value="ATPase domain of HSP90 chaperone/DNA topoisomerase II/histidine kinase"/>
    <property type="match status" value="1"/>
</dbReference>
<dbReference type="NCBIfam" id="TIGR00229">
    <property type="entry name" value="sensory_box"/>
    <property type="match status" value="2"/>
</dbReference>
<dbReference type="SUPFAM" id="SSF52172">
    <property type="entry name" value="CheY-like"/>
    <property type="match status" value="1"/>
</dbReference>
<dbReference type="InterPro" id="IPR005467">
    <property type="entry name" value="His_kinase_dom"/>
</dbReference>
<dbReference type="InterPro" id="IPR035965">
    <property type="entry name" value="PAS-like_dom_sf"/>
</dbReference>
<keyword evidence="4" id="KW-0808">Transferase</keyword>
<dbReference type="PROSITE" id="PS50113">
    <property type="entry name" value="PAC"/>
    <property type="match status" value="1"/>
</dbReference>
<evidence type="ECO:0000256" key="4">
    <source>
        <dbReference type="ARBA" id="ARBA00022679"/>
    </source>
</evidence>
<evidence type="ECO:0000313" key="12">
    <source>
        <dbReference type="EMBL" id="HGS87765.1"/>
    </source>
</evidence>